<gene>
    <name evidence="2" type="ORF">SAMN04487993_100592</name>
</gene>
<protein>
    <submittedName>
        <fullName evidence="2">Uncharacterized protein</fullName>
    </submittedName>
</protein>
<evidence type="ECO:0000313" key="2">
    <source>
        <dbReference type="EMBL" id="SDI47123.1"/>
    </source>
</evidence>
<evidence type="ECO:0000256" key="1">
    <source>
        <dbReference type="SAM" id="MobiDB-lite"/>
    </source>
</evidence>
<dbReference type="OrthoDB" id="8378722at2"/>
<dbReference type="STRING" id="555512.SAMN04487993_100592"/>
<reference evidence="2 3" key="1">
    <citation type="submission" date="2016-10" db="EMBL/GenBank/DDBJ databases">
        <authorList>
            <person name="de Groot N.N."/>
        </authorList>
    </citation>
    <scope>NUCLEOTIDE SEQUENCE [LARGE SCALE GENOMIC DNA]</scope>
    <source>
        <strain evidence="2 3">DSM 26424</strain>
    </source>
</reference>
<name>A0A1G8KUQ1_9RHOB</name>
<organism evidence="2 3">
    <name type="scientific">Salipiger marinus</name>
    <dbReference type="NCBI Taxonomy" id="555512"/>
    <lineage>
        <taxon>Bacteria</taxon>
        <taxon>Pseudomonadati</taxon>
        <taxon>Pseudomonadota</taxon>
        <taxon>Alphaproteobacteria</taxon>
        <taxon>Rhodobacterales</taxon>
        <taxon>Roseobacteraceae</taxon>
        <taxon>Salipiger</taxon>
    </lineage>
</organism>
<dbReference type="Proteomes" id="UP000199093">
    <property type="component" value="Unassembled WGS sequence"/>
</dbReference>
<sequence>MRSARSTVTFSNAFALREYAGQLPAGDYEIIVEEELLEGFSFETWLRTATYLMVGHSDSQPGLAEMRAVSDRELVAVLSRDGAMTQTRQNSEAALSPLEDRT</sequence>
<dbReference type="EMBL" id="FNEJ01000005">
    <property type="protein sequence ID" value="SDI47123.1"/>
    <property type="molecule type" value="Genomic_DNA"/>
</dbReference>
<proteinExistence type="predicted"/>
<evidence type="ECO:0000313" key="3">
    <source>
        <dbReference type="Proteomes" id="UP000199093"/>
    </source>
</evidence>
<keyword evidence="3" id="KW-1185">Reference proteome</keyword>
<feature type="compositionally biased region" description="Polar residues" evidence="1">
    <location>
        <begin position="84"/>
        <end position="93"/>
    </location>
</feature>
<accession>A0A1G8KUQ1</accession>
<dbReference type="AlphaFoldDB" id="A0A1G8KUQ1"/>
<feature type="region of interest" description="Disordered" evidence="1">
    <location>
        <begin position="81"/>
        <end position="102"/>
    </location>
</feature>